<gene>
    <name evidence="1" type="ORF">ABID41_002377</name>
</gene>
<dbReference type="EMBL" id="JBEPLU010000002">
    <property type="protein sequence ID" value="MET3527259.1"/>
    <property type="molecule type" value="Genomic_DNA"/>
</dbReference>
<sequence>MMTPLQALEAIAALLERGMASADPLDRYSAMVGAHTHAIIQASSLRKREAYAERVAADIRGEAVH</sequence>
<proteinExistence type="predicted"/>
<dbReference type="RefSeq" id="WP_354297756.1">
    <property type="nucleotide sequence ID" value="NZ_JBEPLU010000002.1"/>
</dbReference>
<accession>A0ABV2EJN3</accession>
<reference evidence="1 2" key="1">
    <citation type="submission" date="2024-06" db="EMBL/GenBank/DDBJ databases">
        <title>Genomic Encyclopedia of Type Strains, Phase IV (KMG-IV): sequencing the most valuable type-strain genomes for metagenomic binning, comparative biology and taxonomic classification.</title>
        <authorList>
            <person name="Goeker M."/>
        </authorList>
    </citation>
    <scope>NUCLEOTIDE SEQUENCE [LARGE SCALE GENOMIC DNA]</scope>
    <source>
        <strain evidence="1 2">DSM 17809</strain>
    </source>
</reference>
<organism evidence="1 2">
    <name type="scientific">Phenylobacterium koreense</name>
    <dbReference type="NCBI Taxonomy" id="266125"/>
    <lineage>
        <taxon>Bacteria</taxon>
        <taxon>Pseudomonadati</taxon>
        <taxon>Pseudomonadota</taxon>
        <taxon>Alphaproteobacteria</taxon>
        <taxon>Caulobacterales</taxon>
        <taxon>Caulobacteraceae</taxon>
        <taxon>Phenylobacterium</taxon>
    </lineage>
</organism>
<dbReference type="Proteomes" id="UP001549110">
    <property type="component" value="Unassembled WGS sequence"/>
</dbReference>
<protein>
    <submittedName>
        <fullName evidence="1">Uncharacterized protein</fullName>
    </submittedName>
</protein>
<name>A0ABV2EJN3_9CAUL</name>
<evidence type="ECO:0000313" key="1">
    <source>
        <dbReference type="EMBL" id="MET3527259.1"/>
    </source>
</evidence>
<comment type="caution">
    <text evidence="1">The sequence shown here is derived from an EMBL/GenBank/DDBJ whole genome shotgun (WGS) entry which is preliminary data.</text>
</comment>
<evidence type="ECO:0000313" key="2">
    <source>
        <dbReference type="Proteomes" id="UP001549110"/>
    </source>
</evidence>
<keyword evidence="2" id="KW-1185">Reference proteome</keyword>